<evidence type="ECO:0000256" key="5">
    <source>
        <dbReference type="ARBA" id="ARBA00022737"/>
    </source>
</evidence>
<accession>A0A085WI78</accession>
<dbReference type="EMBL" id="JMCB01000008">
    <property type="protein sequence ID" value="KFE67304.1"/>
    <property type="molecule type" value="Genomic_DNA"/>
</dbReference>
<evidence type="ECO:0000256" key="6">
    <source>
        <dbReference type="ARBA" id="ARBA00022803"/>
    </source>
</evidence>
<evidence type="ECO:0000256" key="8">
    <source>
        <dbReference type="ARBA" id="ARBA00023175"/>
    </source>
</evidence>
<dbReference type="PRINTS" id="PR00381">
    <property type="entry name" value="KINESINLIGHT"/>
</dbReference>
<feature type="domain" description="CHAT" evidence="12">
    <location>
        <begin position="544"/>
        <end position="882"/>
    </location>
</feature>
<dbReference type="SMART" id="SM00028">
    <property type="entry name" value="TPR"/>
    <property type="match status" value="7"/>
</dbReference>
<protein>
    <recommendedName>
        <fullName evidence="12">CHAT domain-containing protein</fullName>
    </recommendedName>
</protein>
<dbReference type="PANTHER" id="PTHR45783">
    <property type="entry name" value="KINESIN LIGHT CHAIN"/>
    <property type="match status" value="1"/>
</dbReference>
<dbReference type="GO" id="GO:0005874">
    <property type="term" value="C:microtubule"/>
    <property type="evidence" value="ECO:0007669"/>
    <property type="project" value="UniProtKB-KW"/>
</dbReference>
<dbReference type="STRING" id="394096.DB31_8657"/>
<dbReference type="Pfam" id="PF13424">
    <property type="entry name" value="TPR_12"/>
    <property type="match status" value="3"/>
</dbReference>
<name>A0A085WI78_9BACT</name>
<comment type="subcellular location">
    <subcellularLocation>
        <location evidence="1">Cytoplasm</location>
        <location evidence="1">Cytoskeleton</location>
    </subcellularLocation>
</comment>
<evidence type="ECO:0000256" key="11">
    <source>
        <dbReference type="SAM" id="SignalP"/>
    </source>
</evidence>
<dbReference type="InterPro" id="IPR002151">
    <property type="entry name" value="Kinesin_light"/>
</dbReference>
<feature type="repeat" description="TPR" evidence="10">
    <location>
        <begin position="243"/>
        <end position="276"/>
    </location>
</feature>
<evidence type="ECO:0000313" key="13">
    <source>
        <dbReference type="EMBL" id="KFE67304.1"/>
    </source>
</evidence>
<reference evidence="14 15" key="1">
    <citation type="submission" date="2014-04" db="EMBL/GenBank/DDBJ databases">
        <title>Genome assembly of Hyalangium minutum DSM 14724.</title>
        <authorList>
            <person name="Sharma G."/>
            <person name="Subramanian S."/>
        </authorList>
    </citation>
    <scope>NUCLEOTIDE SEQUENCE [LARGE SCALE GENOMIC DNA]</scope>
    <source>
        <strain evidence="14 15">DSM 14724</strain>
    </source>
</reference>
<comment type="similarity">
    <text evidence="2">Belongs to the kinesin light chain family.</text>
</comment>
<gene>
    <name evidence="13" type="ORF">DB31_8657</name>
    <name evidence="14" type="ORF">DB31_8744</name>
</gene>
<dbReference type="RefSeq" id="WP_044191311.1">
    <property type="nucleotide sequence ID" value="NZ_JMCB01000008.1"/>
</dbReference>
<dbReference type="GO" id="GO:0019894">
    <property type="term" value="F:kinesin binding"/>
    <property type="evidence" value="ECO:0007669"/>
    <property type="project" value="TreeGrafter"/>
</dbReference>
<evidence type="ECO:0000256" key="3">
    <source>
        <dbReference type="ARBA" id="ARBA00022490"/>
    </source>
</evidence>
<evidence type="ECO:0000256" key="10">
    <source>
        <dbReference type="PROSITE-ProRule" id="PRU00339"/>
    </source>
</evidence>
<keyword evidence="9" id="KW-0206">Cytoskeleton</keyword>
<dbReference type="AlphaFoldDB" id="A0A085WI78"/>
<dbReference type="InterPro" id="IPR011990">
    <property type="entry name" value="TPR-like_helical_dom_sf"/>
</dbReference>
<dbReference type="EMBL" id="JMCB01000008">
    <property type="protein sequence ID" value="KFE67391.1"/>
    <property type="molecule type" value="Genomic_DNA"/>
</dbReference>
<comment type="caution">
    <text evidence="14">The sequence shown here is derived from an EMBL/GenBank/DDBJ whole genome shotgun (WGS) entry which is preliminary data.</text>
</comment>
<evidence type="ECO:0000256" key="9">
    <source>
        <dbReference type="ARBA" id="ARBA00023212"/>
    </source>
</evidence>
<dbReference type="Gene3D" id="1.25.40.10">
    <property type="entry name" value="Tetratricopeptide repeat domain"/>
    <property type="match status" value="2"/>
</dbReference>
<keyword evidence="3" id="KW-0963">Cytoplasm</keyword>
<dbReference type="GO" id="GO:0005871">
    <property type="term" value="C:kinesin complex"/>
    <property type="evidence" value="ECO:0007669"/>
    <property type="project" value="InterPro"/>
</dbReference>
<proteinExistence type="inferred from homology"/>
<evidence type="ECO:0000256" key="4">
    <source>
        <dbReference type="ARBA" id="ARBA00022701"/>
    </source>
</evidence>
<feature type="chain" id="PRO_5007380105" description="CHAT domain-containing protein" evidence="11">
    <location>
        <begin position="22"/>
        <end position="899"/>
    </location>
</feature>
<dbReference type="Proteomes" id="UP000028725">
    <property type="component" value="Unassembled WGS sequence"/>
</dbReference>
<feature type="repeat" description="TPR" evidence="10">
    <location>
        <begin position="159"/>
        <end position="192"/>
    </location>
</feature>
<dbReference type="Pfam" id="PF13181">
    <property type="entry name" value="TPR_8"/>
    <property type="match status" value="1"/>
</dbReference>
<keyword evidence="7" id="KW-0175">Coiled coil</keyword>
<evidence type="ECO:0000313" key="14">
    <source>
        <dbReference type="EMBL" id="KFE67391.1"/>
    </source>
</evidence>
<sequence>MRQALAWMMAAVLCCAAGAMAGEERTESQLEQAQEAYDRATKLYETGRYADALIHGRQALALTEAVLGGTHLETARCLDLLGVLHRLQGNSAEAEPLLQRGFELREAALDKRHPDIASSLDHLASLYKAQGSYDRAAPLYERALAIQEKAHGQDHPQVAVVLSNLARLYSEQGRYERAEPLYKRALAIHQAAYGKDHPQVAASLNNLASLYMNLGSYERAEPLAVRALFLQQRALPKNHPDIASSLNNLALIFARQGDVERAEPRYRRALAIIEATQGRNHPYVADLLINLAQLRLADDRLDDALPLLQRAFAISELRLRREALDFSESRLTAFMAHLRTQEELLYELQRAMPTEDEVRHLALTAALLRKGRSVEETADTSRTIHQRVSAQDRDAFERLRGLRSQLATLSLQGPGSLAPADYQQRLQELASQGDALEADLARRSAPLRALTTLPPPEDVVSLVAEALPPTHALVEFIAYMDRGILRGPGAGGSQAPQELRYLAMVLFPDGSIEAFELGAAEPIDSAAARLRDALANRDANFLVPAQALYRLVFAPLRKALGRTRNVFISPDGQLGLVPFAALHDGAEFLVDSYDFTYLTSGKDLLPRTWTVAPSPSVVVLADPDFHAPVPPAPGKTPGPTQRSFFVERFFSTLRTDLGASLWTPLPGTRGEAEAIQRMVPSAQLFLGSEATKDRLLHLSAPGVLHLATHGFFLGEPSTQESTRAMGHFGALGEDALAARPADPLLRSGLVLAGARAATSGGSGAAKPPPDSAMVTALELAGLNLWGTQLVVLSACDTGRGDVKLGQGVYGLRRAFVAAGAETVVMSLWKVNDETTRVLMEDYYRNLLEGKGRRATALREAMLALRQTHGHPHYWAPFIVVGQNTPLRALEAGPREQPRK</sequence>
<evidence type="ECO:0000256" key="1">
    <source>
        <dbReference type="ARBA" id="ARBA00004245"/>
    </source>
</evidence>
<dbReference type="PANTHER" id="PTHR45783:SF3">
    <property type="entry name" value="KINESIN LIGHT CHAIN"/>
    <property type="match status" value="1"/>
</dbReference>
<dbReference type="GO" id="GO:0005737">
    <property type="term" value="C:cytoplasm"/>
    <property type="evidence" value="ECO:0007669"/>
    <property type="project" value="TreeGrafter"/>
</dbReference>
<dbReference type="SUPFAM" id="SSF48452">
    <property type="entry name" value="TPR-like"/>
    <property type="match status" value="2"/>
</dbReference>
<dbReference type="InterPro" id="IPR019734">
    <property type="entry name" value="TPR_rpt"/>
</dbReference>
<dbReference type="PATRIC" id="fig|394096.3.peg.4695"/>
<evidence type="ECO:0000313" key="15">
    <source>
        <dbReference type="Proteomes" id="UP000028725"/>
    </source>
</evidence>
<dbReference type="Pfam" id="PF12770">
    <property type="entry name" value="CHAT"/>
    <property type="match status" value="1"/>
</dbReference>
<dbReference type="OrthoDB" id="9761935at2"/>
<dbReference type="GO" id="GO:0007018">
    <property type="term" value="P:microtubule-based movement"/>
    <property type="evidence" value="ECO:0007669"/>
    <property type="project" value="TreeGrafter"/>
</dbReference>
<organism evidence="14 15">
    <name type="scientific">Hyalangium minutum</name>
    <dbReference type="NCBI Taxonomy" id="394096"/>
    <lineage>
        <taxon>Bacteria</taxon>
        <taxon>Pseudomonadati</taxon>
        <taxon>Myxococcota</taxon>
        <taxon>Myxococcia</taxon>
        <taxon>Myxococcales</taxon>
        <taxon>Cystobacterineae</taxon>
        <taxon>Archangiaceae</taxon>
        <taxon>Hyalangium</taxon>
    </lineage>
</organism>
<evidence type="ECO:0000256" key="7">
    <source>
        <dbReference type="ARBA" id="ARBA00023054"/>
    </source>
</evidence>
<evidence type="ECO:0000256" key="2">
    <source>
        <dbReference type="ARBA" id="ARBA00009622"/>
    </source>
</evidence>
<feature type="signal peptide" evidence="11">
    <location>
        <begin position="1"/>
        <end position="21"/>
    </location>
</feature>
<keyword evidence="11" id="KW-0732">Signal</keyword>
<keyword evidence="6 10" id="KW-0802">TPR repeat</keyword>
<feature type="repeat" description="TPR" evidence="10">
    <location>
        <begin position="117"/>
        <end position="150"/>
    </location>
</feature>
<keyword evidence="4" id="KW-0493">Microtubule</keyword>
<dbReference type="InterPro" id="IPR024983">
    <property type="entry name" value="CHAT_dom"/>
</dbReference>
<evidence type="ECO:0000259" key="12">
    <source>
        <dbReference type="Pfam" id="PF12770"/>
    </source>
</evidence>
<keyword evidence="5" id="KW-0677">Repeat</keyword>
<dbReference type="PROSITE" id="PS50005">
    <property type="entry name" value="TPR"/>
    <property type="match status" value="3"/>
</dbReference>
<keyword evidence="8" id="KW-0505">Motor protein</keyword>
<keyword evidence="15" id="KW-1185">Reference proteome</keyword>